<dbReference type="InterPro" id="IPR003423">
    <property type="entry name" value="OMP_efflux"/>
</dbReference>
<organism evidence="4 5">
    <name type="scientific">Neiella holothuriorum</name>
    <dbReference type="NCBI Taxonomy" id="2870530"/>
    <lineage>
        <taxon>Bacteria</taxon>
        <taxon>Pseudomonadati</taxon>
        <taxon>Pseudomonadota</taxon>
        <taxon>Gammaproteobacteria</taxon>
        <taxon>Alteromonadales</taxon>
        <taxon>Echinimonadaceae</taxon>
        <taxon>Neiella</taxon>
    </lineage>
</organism>
<evidence type="ECO:0000313" key="5">
    <source>
        <dbReference type="Proteomes" id="UP001166251"/>
    </source>
</evidence>
<dbReference type="RefSeq" id="WP_220102405.1">
    <property type="nucleotide sequence ID" value="NZ_JAHZSS010000001.1"/>
</dbReference>
<dbReference type="PANTHER" id="PTHR30203:SF32">
    <property type="entry name" value="CATION EFFLUX SYSTEM PROTEIN CUSC"/>
    <property type="match status" value="1"/>
</dbReference>
<gene>
    <name evidence="4" type="ORF">K0504_01715</name>
</gene>
<accession>A0ABS7EBN4</accession>
<keyword evidence="3" id="KW-0732">Signal</keyword>
<name>A0ABS7EBN4_9GAMM</name>
<sequence length="464" mass="51200">MTHSLPNKARRPRRSAVLLPLSLCISLSLLGCTTTSELDFNQQAEQQLKTQERWQQQQVGASTAQQITDLIELQPLTELVTQAMANNPNLQQTVIALKIAYAQHAATVGDSRPQVNAGFSGERAEDADDSYSADLTVSWELDLWQKLSDNASAAEMDIASSQASVQAAKDALAASIMRNWLQINYLKQRLVVESQRLKTLEDNEAFIVQRYRVGLGDLETLDTAKSSSASARATLANYQEQLAQAQRSLTLLLGAEQPQAIEVDAGFPDVIQPLSTLPEQDLARRPDLQNAYYSIVAEQYRTDVAYKALLPSFNLSASLTEVASNPSDALFKSPAWSLLGQITAPLFQGGTLRAQAEIAELTAEQAFWGYQETLLNAVYEVENALGQEHSLSRQQEHLTVSLHSAERSFDNYQVKYRQGLVDILDLLTVQQQTFDLEAQLIETTYNRLVNRIDLGLALGLGVSS</sequence>
<dbReference type="Gene3D" id="2.20.200.10">
    <property type="entry name" value="Outer membrane efflux proteins (OEP)"/>
    <property type="match status" value="1"/>
</dbReference>
<dbReference type="Pfam" id="PF02321">
    <property type="entry name" value="OEP"/>
    <property type="match status" value="2"/>
</dbReference>
<feature type="chain" id="PRO_5045718647" evidence="3">
    <location>
        <begin position="32"/>
        <end position="464"/>
    </location>
</feature>
<keyword evidence="2" id="KW-0175">Coiled coil</keyword>
<keyword evidence="5" id="KW-1185">Reference proteome</keyword>
<feature type="coiled-coil region" evidence="2">
    <location>
        <begin position="183"/>
        <end position="255"/>
    </location>
</feature>
<dbReference type="PANTHER" id="PTHR30203">
    <property type="entry name" value="OUTER MEMBRANE CATION EFFLUX PROTEIN"/>
    <property type="match status" value="1"/>
</dbReference>
<comment type="similarity">
    <text evidence="1">Belongs to the outer membrane factor (OMF) (TC 1.B.17) family.</text>
</comment>
<evidence type="ECO:0000256" key="2">
    <source>
        <dbReference type="SAM" id="Coils"/>
    </source>
</evidence>
<evidence type="ECO:0000313" key="4">
    <source>
        <dbReference type="EMBL" id="MBW8189739.1"/>
    </source>
</evidence>
<dbReference type="SUPFAM" id="SSF56954">
    <property type="entry name" value="Outer membrane efflux proteins (OEP)"/>
    <property type="match status" value="1"/>
</dbReference>
<reference evidence="4" key="1">
    <citation type="submission" date="2021-07" db="EMBL/GenBank/DDBJ databases">
        <title>Neiella marina sp. nov., isolated from the intestinal content of sea cucumber Apostichopus japonicus.</title>
        <authorList>
            <person name="Bai X."/>
        </authorList>
    </citation>
    <scope>NUCLEOTIDE SEQUENCE</scope>
    <source>
        <strain evidence="4">126</strain>
    </source>
</reference>
<dbReference type="InterPro" id="IPR010131">
    <property type="entry name" value="MdtP/NodT-like"/>
</dbReference>
<dbReference type="Gene3D" id="1.20.1600.10">
    <property type="entry name" value="Outer membrane efflux proteins (OEP)"/>
    <property type="match status" value="1"/>
</dbReference>
<comment type="caution">
    <text evidence="4">The sequence shown here is derived from an EMBL/GenBank/DDBJ whole genome shotgun (WGS) entry which is preliminary data.</text>
</comment>
<dbReference type="Proteomes" id="UP001166251">
    <property type="component" value="Unassembled WGS sequence"/>
</dbReference>
<proteinExistence type="inferred from homology"/>
<protein>
    <submittedName>
        <fullName evidence="4">TolC family protein</fullName>
    </submittedName>
</protein>
<feature type="signal peptide" evidence="3">
    <location>
        <begin position="1"/>
        <end position="31"/>
    </location>
</feature>
<dbReference type="EMBL" id="JAHZSS010000001">
    <property type="protein sequence ID" value="MBW8189739.1"/>
    <property type="molecule type" value="Genomic_DNA"/>
</dbReference>
<evidence type="ECO:0000256" key="3">
    <source>
        <dbReference type="SAM" id="SignalP"/>
    </source>
</evidence>
<evidence type="ECO:0000256" key="1">
    <source>
        <dbReference type="ARBA" id="ARBA00007613"/>
    </source>
</evidence>